<dbReference type="EMBL" id="JAXUIC010000007">
    <property type="protein sequence ID" value="KAK4581222.1"/>
    <property type="molecule type" value="Genomic_DNA"/>
</dbReference>
<dbReference type="GO" id="GO:0004523">
    <property type="term" value="F:RNA-DNA hybrid ribonuclease activity"/>
    <property type="evidence" value="ECO:0007669"/>
    <property type="project" value="InterPro"/>
</dbReference>
<name>A0AAN7EW97_QUERU</name>
<feature type="domain" description="RNase H type-1" evidence="1">
    <location>
        <begin position="298"/>
        <end position="420"/>
    </location>
</feature>
<dbReference type="Gene3D" id="3.30.420.10">
    <property type="entry name" value="Ribonuclease H-like superfamily/Ribonuclease H"/>
    <property type="match status" value="1"/>
</dbReference>
<dbReference type="InterPro" id="IPR044730">
    <property type="entry name" value="RNase_H-like_dom_plant"/>
</dbReference>
<gene>
    <name evidence="2" type="ORF">RGQ29_024766</name>
</gene>
<dbReference type="GO" id="GO:0003676">
    <property type="term" value="F:nucleic acid binding"/>
    <property type="evidence" value="ECO:0007669"/>
    <property type="project" value="InterPro"/>
</dbReference>
<accession>A0AAN7EW97</accession>
<protein>
    <recommendedName>
        <fullName evidence="1">RNase H type-1 domain-containing protein</fullName>
    </recommendedName>
</protein>
<dbReference type="InterPro" id="IPR002156">
    <property type="entry name" value="RNaseH_domain"/>
</dbReference>
<dbReference type="AlphaFoldDB" id="A0AAN7EW97"/>
<proteinExistence type="predicted"/>
<dbReference type="Pfam" id="PF13456">
    <property type="entry name" value="RVT_3"/>
    <property type="match status" value="1"/>
</dbReference>
<organism evidence="2 3">
    <name type="scientific">Quercus rubra</name>
    <name type="common">Northern red oak</name>
    <name type="synonym">Quercus borealis</name>
    <dbReference type="NCBI Taxonomy" id="3512"/>
    <lineage>
        <taxon>Eukaryota</taxon>
        <taxon>Viridiplantae</taxon>
        <taxon>Streptophyta</taxon>
        <taxon>Embryophyta</taxon>
        <taxon>Tracheophyta</taxon>
        <taxon>Spermatophyta</taxon>
        <taxon>Magnoliopsida</taxon>
        <taxon>eudicotyledons</taxon>
        <taxon>Gunneridae</taxon>
        <taxon>Pentapetalae</taxon>
        <taxon>rosids</taxon>
        <taxon>fabids</taxon>
        <taxon>Fagales</taxon>
        <taxon>Fagaceae</taxon>
        <taxon>Quercus</taxon>
    </lineage>
</organism>
<evidence type="ECO:0000313" key="3">
    <source>
        <dbReference type="Proteomes" id="UP001324115"/>
    </source>
</evidence>
<evidence type="ECO:0000259" key="1">
    <source>
        <dbReference type="Pfam" id="PF13456"/>
    </source>
</evidence>
<dbReference type="InterPro" id="IPR036397">
    <property type="entry name" value="RNaseH_sf"/>
</dbReference>
<dbReference type="PANTHER" id="PTHR47723">
    <property type="entry name" value="OS05G0353850 PROTEIN"/>
    <property type="match status" value="1"/>
</dbReference>
<dbReference type="Proteomes" id="UP001324115">
    <property type="component" value="Unassembled WGS sequence"/>
</dbReference>
<keyword evidence="3" id="KW-1185">Reference proteome</keyword>
<dbReference type="SUPFAM" id="SSF53098">
    <property type="entry name" value="Ribonuclease H-like"/>
    <property type="match status" value="1"/>
</dbReference>
<evidence type="ECO:0000313" key="2">
    <source>
        <dbReference type="EMBL" id="KAK4581222.1"/>
    </source>
</evidence>
<sequence>MNPGSVPASMGNNPSYTWRSLMAAQNLVKEGLRWRMGNGASIHVWEDRWLPVLSTYKVTSPRMFLQADTLVQELINEDTTEWKSSVIDALFLPHEADIIKSIPINSRLPPDKLIWTETRNGLFTVRSAYHLARTRSASNSRGTSSDNSTLKRFWKMIWSIPVIQEDICESCREATETVGHVLWSCPKAKEVWECSKLVIGWNGGTNQTFQDLMWELLINGDAGEDKVAYAVTIAWALWHNWNEVRYGGVRKSGQQISSWASDYLREYRAAIVQVAPGVPVARQVIPWSPPQNGQFKINVDGAVFSEQKAVGVGVVIRDDKGRLEAALRRKISAPMGAVEAEAKAFEAGLLFTKDVRVRDVILDGDSLVVYNALCNFSPPPSSIASVVQGIIDISGDFRSVRYSHIRRQGNVPAHILAKHAFGIADYLAWIEEDPCCIMQALIHDVTSISTEQ</sequence>
<reference evidence="2 3" key="1">
    <citation type="journal article" date="2023" name="G3 (Bethesda)">
        <title>A haplotype-resolved chromosome-scale genome for Quercus rubra L. provides insights into the genetics of adaptive traits for red oak species.</title>
        <authorList>
            <person name="Kapoor B."/>
            <person name="Jenkins J."/>
            <person name="Schmutz J."/>
            <person name="Zhebentyayeva T."/>
            <person name="Kuelheim C."/>
            <person name="Coggeshall M."/>
            <person name="Heim C."/>
            <person name="Lasky J.R."/>
            <person name="Leites L."/>
            <person name="Islam-Faridi N."/>
            <person name="Romero-Severson J."/>
            <person name="DeLeo V.L."/>
            <person name="Lucas S.M."/>
            <person name="Lazic D."/>
            <person name="Gailing O."/>
            <person name="Carlson J."/>
            <person name="Staton M."/>
        </authorList>
    </citation>
    <scope>NUCLEOTIDE SEQUENCE [LARGE SCALE GENOMIC DNA]</scope>
    <source>
        <strain evidence="2">Pseudo-F2</strain>
    </source>
</reference>
<dbReference type="PANTHER" id="PTHR47723:SF21">
    <property type="entry name" value="POLYNUCLEOTIDYL TRANSFERASE, RIBONUCLEASE H-LIKE SUPERFAMILY PROTEIN"/>
    <property type="match status" value="1"/>
</dbReference>
<dbReference type="InterPro" id="IPR012337">
    <property type="entry name" value="RNaseH-like_sf"/>
</dbReference>
<dbReference type="CDD" id="cd06222">
    <property type="entry name" value="RNase_H_like"/>
    <property type="match status" value="1"/>
</dbReference>
<comment type="caution">
    <text evidence="2">The sequence shown here is derived from an EMBL/GenBank/DDBJ whole genome shotgun (WGS) entry which is preliminary data.</text>
</comment>
<dbReference type="InterPro" id="IPR053151">
    <property type="entry name" value="RNase_H-like"/>
</dbReference>